<evidence type="ECO:0000259" key="11">
    <source>
        <dbReference type="Pfam" id="PF00593"/>
    </source>
</evidence>
<protein>
    <submittedName>
        <fullName evidence="13">SusC/RagA family TonB-linked outer membrane protein</fullName>
    </submittedName>
</protein>
<evidence type="ECO:0000256" key="3">
    <source>
        <dbReference type="ARBA" id="ARBA00022452"/>
    </source>
</evidence>
<feature type="domain" description="TonB-dependent receptor-like beta-barrel" evidence="11">
    <location>
        <begin position="516"/>
        <end position="889"/>
    </location>
</feature>
<dbReference type="AlphaFoldDB" id="A0A2S9J4M5"/>
<keyword evidence="5 9" id="KW-0798">TonB box</keyword>
<dbReference type="PROSITE" id="PS52016">
    <property type="entry name" value="TONB_DEPENDENT_REC_3"/>
    <property type="match status" value="1"/>
</dbReference>
<dbReference type="Gene3D" id="2.170.130.10">
    <property type="entry name" value="TonB-dependent receptor, plug domain"/>
    <property type="match status" value="1"/>
</dbReference>
<dbReference type="EMBL" id="PVBQ01000006">
    <property type="protein sequence ID" value="PRD47679.1"/>
    <property type="molecule type" value="Genomic_DNA"/>
</dbReference>
<dbReference type="Gene3D" id="2.40.170.20">
    <property type="entry name" value="TonB-dependent receptor, beta-barrel domain"/>
    <property type="match status" value="1"/>
</dbReference>
<evidence type="ECO:0000313" key="13">
    <source>
        <dbReference type="EMBL" id="PRD47679.1"/>
    </source>
</evidence>
<feature type="domain" description="TonB-dependent receptor plug" evidence="12">
    <location>
        <begin position="232"/>
        <end position="336"/>
    </location>
</feature>
<dbReference type="Proteomes" id="UP000239711">
    <property type="component" value="Unassembled WGS sequence"/>
</dbReference>
<dbReference type="InterPro" id="IPR039426">
    <property type="entry name" value="TonB-dep_rcpt-like"/>
</dbReference>
<dbReference type="GO" id="GO:0009279">
    <property type="term" value="C:cell outer membrane"/>
    <property type="evidence" value="ECO:0007669"/>
    <property type="project" value="UniProtKB-SubCell"/>
</dbReference>
<dbReference type="InterPro" id="IPR023996">
    <property type="entry name" value="TonB-dep_OMP_SusC/RagA"/>
</dbReference>
<evidence type="ECO:0000256" key="8">
    <source>
        <dbReference type="PROSITE-ProRule" id="PRU01360"/>
    </source>
</evidence>
<gene>
    <name evidence="13" type="ORF">C5745_10285</name>
</gene>
<organism evidence="13 14">
    <name type="scientific">Sphingobacterium haloxyli</name>
    <dbReference type="NCBI Taxonomy" id="2100533"/>
    <lineage>
        <taxon>Bacteria</taxon>
        <taxon>Pseudomonadati</taxon>
        <taxon>Bacteroidota</taxon>
        <taxon>Sphingobacteriia</taxon>
        <taxon>Sphingobacteriales</taxon>
        <taxon>Sphingobacteriaceae</taxon>
        <taxon>Sphingobacterium</taxon>
    </lineage>
</organism>
<keyword evidence="7 8" id="KW-0998">Cell outer membrane</keyword>
<evidence type="ECO:0000256" key="7">
    <source>
        <dbReference type="ARBA" id="ARBA00023237"/>
    </source>
</evidence>
<evidence type="ECO:0000256" key="2">
    <source>
        <dbReference type="ARBA" id="ARBA00022448"/>
    </source>
</evidence>
<keyword evidence="4 8" id="KW-0812">Transmembrane</keyword>
<evidence type="ECO:0000259" key="12">
    <source>
        <dbReference type="Pfam" id="PF07715"/>
    </source>
</evidence>
<dbReference type="InterPro" id="IPR012910">
    <property type="entry name" value="Plug_dom"/>
</dbReference>
<evidence type="ECO:0000256" key="4">
    <source>
        <dbReference type="ARBA" id="ARBA00022692"/>
    </source>
</evidence>
<dbReference type="Pfam" id="PF00593">
    <property type="entry name" value="TonB_dep_Rec_b-barrel"/>
    <property type="match status" value="1"/>
</dbReference>
<evidence type="ECO:0000256" key="9">
    <source>
        <dbReference type="RuleBase" id="RU003357"/>
    </source>
</evidence>
<dbReference type="InterPro" id="IPR008969">
    <property type="entry name" value="CarboxyPept-like_regulatory"/>
</dbReference>
<evidence type="ECO:0000256" key="10">
    <source>
        <dbReference type="SAM" id="SignalP"/>
    </source>
</evidence>
<comment type="similarity">
    <text evidence="8 9">Belongs to the TonB-dependent receptor family.</text>
</comment>
<feature type="signal peptide" evidence="10">
    <location>
        <begin position="1"/>
        <end position="40"/>
    </location>
</feature>
<keyword evidence="3 8" id="KW-1134">Transmembrane beta strand</keyword>
<feature type="chain" id="PRO_5015728516" evidence="10">
    <location>
        <begin position="41"/>
        <end position="1132"/>
    </location>
</feature>
<reference evidence="13 14" key="1">
    <citation type="submission" date="2018-02" db="EMBL/GenBank/DDBJ databases">
        <title>The draft genome of Sphingobacterium sp. 5JN-11.</title>
        <authorList>
            <person name="Liu L."/>
            <person name="Li L."/>
            <person name="Liang L."/>
            <person name="Zhang X."/>
            <person name="Wang T."/>
        </authorList>
    </citation>
    <scope>NUCLEOTIDE SEQUENCE [LARGE SCALE GENOMIC DNA]</scope>
    <source>
        <strain evidence="13 14">5JN-11</strain>
    </source>
</reference>
<dbReference type="InterPro" id="IPR036942">
    <property type="entry name" value="Beta-barrel_TonB_sf"/>
</dbReference>
<dbReference type="InterPro" id="IPR023997">
    <property type="entry name" value="TonB-dep_OMP_SusC/RagA_CS"/>
</dbReference>
<dbReference type="Pfam" id="PF13715">
    <property type="entry name" value="CarbopepD_reg_2"/>
    <property type="match status" value="1"/>
</dbReference>
<name>A0A2S9J4M5_9SPHI</name>
<keyword evidence="10" id="KW-0732">Signal</keyword>
<dbReference type="InterPro" id="IPR000531">
    <property type="entry name" value="Beta-barrel_TonB"/>
</dbReference>
<comment type="subcellular location">
    <subcellularLocation>
        <location evidence="1 8">Cell outer membrane</location>
        <topology evidence="1 8">Multi-pass membrane protein</topology>
    </subcellularLocation>
</comment>
<comment type="caution">
    <text evidence="13">The sequence shown here is derived from an EMBL/GenBank/DDBJ whole genome shotgun (WGS) entry which is preliminary data.</text>
</comment>
<evidence type="ECO:0000313" key="14">
    <source>
        <dbReference type="Proteomes" id="UP000239711"/>
    </source>
</evidence>
<keyword evidence="14" id="KW-1185">Reference proteome</keyword>
<sequence length="1132" mass="126098">MYKKNSISIRRKSCIPRINRLLSMKLALLLMCAATIQVSAMTFGQTITLKRKNAKMADVLQAIQEQSGYHIFYDSALVPPDLKLDVDMRELSIQAALSKILTKHDIIYNIVDKHVILTEGKKATGIPSAKKMPSAVRQQAVVKGRVSNIDGVGLANVSVVEKDTDNRAATDERGNFELRASKWPAVLVFTSVGFQRQELTVNQGSEVVIEMVPAITEMDEVVVVGYGTQRRSDLTGSVSSIKGEQLSVAPIGQLSNSLQGLSSGLEIVSGGGSPAEEPTIQIRGTGSVNSSNPLVVIDGVPSGKLTDINPNDIEQIEVLKDASSAAIYGTRAANGVILVTTKRGKFGQPTQYSVNLYSGITNVNNKLDLLGAEDLVMLKKERYTNDGITANVFWDDPYYAEDRTDWQDELFQAGRLENFDLSIRGGGEKSSYLTSLGYYNEKGIMLSSKFRRLSARVNSNHVISDKLKLVQNFQYNYRNWYNPSTSSVYSGVLWQALRFNPAIPVMDENGEWGTASANNELGDINNPVYELSTEDRTKRNHNMLASITLEYAITDDLKWKGNIGFEGNLYESRDFFPSVTQQMRRRNDAELGITNQESYTVLGETYVDYRRAFGSHHLDAVAGVSMQSRNGSFQTAKKIGYADESLDQIVFDNGATMNSIIGNYDVPQKLASAFARLNYSYANRYLLTMTMRSDGSSKFMPGRRWGYFPGFSAGWRISEENFMADISFLDDLKIKGGWGMLGNQEVADLQYLTTIKRNIDYGNKYTFGADQVGGSRITSLANPFITWEKTAMTNLGVDAVLFQGGLTANVAWFDKRTSDMLIPAVVMGTVGRATIPDSNIGEMRNWGWEIELNHQKQLDNGFAYNVGFNLTFLKNKVTKLYGNNNYIGSVFYGRQSQEISRTYEGMPLASFFGWKTDGLYQNQAEIDADVHIQNDGRKADIKPGDVRFVDINGDGQIDEQDRVYLGDPNPDAILGLQLGVGFKGWMLHANLTGSFGGQLYNADRMQGLDPTYSYNMYAEALGRWHGEGTSNTIPRMSTQRTNLNHRTSDLFIENGNFVKLKTLTLSYKIPTSERSFFRDMNVYVMGENLFVMSAYKGYNPEIGYSDGNLQRGVDYANFPFSRKINLGLRFDF</sequence>
<dbReference type="InterPro" id="IPR037066">
    <property type="entry name" value="Plug_dom_sf"/>
</dbReference>
<dbReference type="NCBIfam" id="TIGR04057">
    <property type="entry name" value="SusC_RagA_signa"/>
    <property type="match status" value="1"/>
</dbReference>
<keyword evidence="2 8" id="KW-0813">Transport</keyword>
<dbReference type="SUPFAM" id="SSF49464">
    <property type="entry name" value="Carboxypeptidase regulatory domain-like"/>
    <property type="match status" value="1"/>
</dbReference>
<keyword evidence="6 8" id="KW-0472">Membrane</keyword>
<proteinExistence type="inferred from homology"/>
<accession>A0A2S9J4M5</accession>
<dbReference type="Pfam" id="PF07715">
    <property type="entry name" value="Plug"/>
    <property type="match status" value="1"/>
</dbReference>
<evidence type="ECO:0000256" key="1">
    <source>
        <dbReference type="ARBA" id="ARBA00004571"/>
    </source>
</evidence>
<dbReference type="NCBIfam" id="TIGR04056">
    <property type="entry name" value="OMP_RagA_SusC"/>
    <property type="match status" value="1"/>
</dbReference>
<dbReference type="SUPFAM" id="SSF56935">
    <property type="entry name" value="Porins"/>
    <property type="match status" value="1"/>
</dbReference>
<dbReference type="OrthoDB" id="9768177at2"/>
<evidence type="ECO:0000256" key="6">
    <source>
        <dbReference type="ARBA" id="ARBA00023136"/>
    </source>
</evidence>
<evidence type="ECO:0000256" key="5">
    <source>
        <dbReference type="ARBA" id="ARBA00023077"/>
    </source>
</evidence>